<protein>
    <submittedName>
        <fullName evidence="7">YhgE/Pip domain protein</fullName>
    </submittedName>
</protein>
<feature type="transmembrane region" description="Helical" evidence="5">
    <location>
        <begin position="174"/>
        <end position="197"/>
    </location>
</feature>
<proteinExistence type="predicted"/>
<evidence type="ECO:0000313" key="7">
    <source>
        <dbReference type="EMBL" id="EFQ82460.1"/>
    </source>
</evidence>
<keyword evidence="8" id="KW-1185">Reference proteome</keyword>
<comment type="caution">
    <text evidence="7">The sequence shown here is derived from an EMBL/GenBank/DDBJ whole genome shotgun (WGS) entry which is preliminary data.</text>
</comment>
<feature type="transmembrane region" description="Helical" evidence="5">
    <location>
        <begin position="143"/>
        <end position="168"/>
    </location>
</feature>
<keyword evidence="3 5" id="KW-1133">Transmembrane helix</keyword>
<dbReference type="HOGENOM" id="CLU_938427_0_0_11"/>
<dbReference type="eggNOG" id="COG1511">
    <property type="taxonomic scope" value="Bacteria"/>
</dbReference>
<dbReference type="GO" id="GO:0016020">
    <property type="term" value="C:membrane"/>
    <property type="evidence" value="ECO:0007669"/>
    <property type="project" value="UniProtKB-SubCell"/>
</dbReference>
<feature type="transmembrane region" description="Helical" evidence="5">
    <location>
        <begin position="102"/>
        <end position="122"/>
    </location>
</feature>
<reference evidence="7" key="1">
    <citation type="submission" date="2010-08" db="EMBL/GenBank/DDBJ databases">
        <authorList>
            <person name="Muzny D."/>
            <person name="Qin X."/>
            <person name="Buhay C."/>
            <person name="Dugan-Rocha S."/>
            <person name="Ding Y."/>
            <person name="Chen G."/>
            <person name="Hawes A."/>
            <person name="Holder M."/>
            <person name="Jhangiani S."/>
            <person name="Johnson A."/>
            <person name="Khan Z."/>
            <person name="Li Z."/>
            <person name="Liu W."/>
            <person name="Liu X."/>
            <person name="Perez L."/>
            <person name="Shen H."/>
            <person name="Wang Q."/>
            <person name="Watt J."/>
            <person name="Xi L."/>
            <person name="Xin Y."/>
            <person name="Zhou J."/>
            <person name="Deng J."/>
            <person name="Jiang H."/>
            <person name="Liu Y."/>
            <person name="Qu J."/>
            <person name="Song X.-Z."/>
            <person name="Zhang L."/>
            <person name="Villasana D."/>
            <person name="Johnson A."/>
            <person name="Liu J."/>
            <person name="Liyanage D."/>
            <person name="Lorensuhewa L."/>
            <person name="Robinson T."/>
            <person name="Song A."/>
            <person name="Song B.-B."/>
            <person name="Dinh H."/>
            <person name="Thornton R."/>
            <person name="Coyle M."/>
            <person name="Francisco L."/>
            <person name="Jackson L."/>
            <person name="Javaid M."/>
            <person name="Korchina V."/>
            <person name="Kovar C."/>
            <person name="Mata R."/>
            <person name="Mathew T."/>
            <person name="Ngo R."/>
            <person name="Nguyen L."/>
            <person name="Nguyen N."/>
            <person name="Okwuonu G."/>
            <person name="Ongeri F."/>
            <person name="Pham C."/>
            <person name="Simmons D."/>
            <person name="Wilczek-Boney K."/>
            <person name="Hale W."/>
            <person name="Jakkamsetti A."/>
            <person name="Pham P."/>
            <person name="Ruth R."/>
            <person name="San Lucas F."/>
            <person name="Warren J."/>
            <person name="Zhang J."/>
            <person name="Zhao Z."/>
            <person name="Zhou C."/>
            <person name="Zhu D."/>
            <person name="Lee S."/>
            <person name="Bess C."/>
            <person name="Blankenburg K."/>
            <person name="Forbes L."/>
            <person name="Fu Q."/>
            <person name="Gubbala S."/>
            <person name="Hirani K."/>
            <person name="Jayaseelan J.C."/>
            <person name="Lara F."/>
            <person name="Munidasa M."/>
            <person name="Palculict T."/>
            <person name="Patil S."/>
            <person name="Pu L.-L."/>
            <person name="Saada N."/>
            <person name="Tang L."/>
            <person name="Weissenberger G."/>
            <person name="Zhu Y."/>
            <person name="Hemphill L."/>
            <person name="Shang Y."/>
            <person name="Youmans B."/>
            <person name="Ayvaz T."/>
            <person name="Ross M."/>
            <person name="Santibanez J."/>
            <person name="Aqrawi P."/>
            <person name="Gross S."/>
            <person name="Joshi V."/>
            <person name="Fowler G."/>
            <person name="Nazareth L."/>
            <person name="Reid J."/>
            <person name="Worley K."/>
            <person name="Petrosino J."/>
            <person name="Highlander S."/>
            <person name="Gibbs R."/>
        </authorList>
    </citation>
    <scope>NUCLEOTIDE SEQUENCE [LARGE SCALE GENOMIC DNA]</scope>
    <source>
        <strain evidence="7">DSM 15272</strain>
    </source>
</reference>
<gene>
    <name evidence="7" type="ORF">HMPREF0063_12442</name>
</gene>
<evidence type="ECO:0000259" key="6">
    <source>
        <dbReference type="Pfam" id="PF12698"/>
    </source>
</evidence>
<dbReference type="GO" id="GO:0140359">
    <property type="term" value="F:ABC-type transporter activity"/>
    <property type="evidence" value="ECO:0007669"/>
    <property type="project" value="InterPro"/>
</dbReference>
<feature type="transmembrane region" description="Helical" evidence="5">
    <location>
        <begin position="204"/>
        <end position="223"/>
    </location>
</feature>
<dbReference type="EMBL" id="ACLF03000007">
    <property type="protein sequence ID" value="EFQ82460.1"/>
    <property type="molecule type" value="Genomic_DNA"/>
</dbReference>
<sequence>DGARQLRSGTSQLSDGATGAANGAAQLAVGARDLAAGGTQLADGSGQLSSGAFELMTGLREGSDDIPAYTDADRERLARTAATPVEGDAERLNAVDSYGEALAPYFIALALWVGAMAVYLLLRPWSARAVASTTGSIRTALAGYVPGLALSVVQVVLLLTVLQGVLGIDPASQLLLIVVALATAAAFTALNQMFVALFGGAGRFVALVFVSLQLTSAGGTYPIETAPGFFTVLHDLLPMTYAVDGLRVALAGGTEGVTTDLLVLAGFTVLALAVTILAARRRQTVTVGRLHPTLRV</sequence>
<evidence type="ECO:0000256" key="2">
    <source>
        <dbReference type="ARBA" id="ARBA00022692"/>
    </source>
</evidence>
<evidence type="ECO:0000256" key="1">
    <source>
        <dbReference type="ARBA" id="ARBA00004141"/>
    </source>
</evidence>
<evidence type="ECO:0000256" key="3">
    <source>
        <dbReference type="ARBA" id="ARBA00022989"/>
    </source>
</evidence>
<keyword evidence="2 5" id="KW-0812">Transmembrane</keyword>
<evidence type="ECO:0000256" key="5">
    <source>
        <dbReference type="SAM" id="Phobius"/>
    </source>
</evidence>
<dbReference type="NCBIfam" id="TIGR03062">
    <property type="entry name" value="pip_yhgE_Cterm"/>
    <property type="match status" value="1"/>
</dbReference>
<feature type="transmembrane region" description="Helical" evidence="5">
    <location>
        <begin position="261"/>
        <end position="279"/>
    </location>
</feature>
<dbReference type="InterPro" id="IPR013525">
    <property type="entry name" value="ABC2_TM"/>
</dbReference>
<dbReference type="Pfam" id="PF12698">
    <property type="entry name" value="ABC2_membrane_3"/>
    <property type="match status" value="1"/>
</dbReference>
<comment type="subcellular location">
    <subcellularLocation>
        <location evidence="1">Membrane</location>
        <topology evidence="1">Multi-pass membrane protein</topology>
    </subcellularLocation>
</comment>
<dbReference type="InterPro" id="IPR051328">
    <property type="entry name" value="T7SS_ABC-Transporter"/>
</dbReference>
<dbReference type="PANTHER" id="PTHR43077">
    <property type="entry name" value="TRANSPORT PERMEASE YVFS-RELATED"/>
    <property type="match status" value="1"/>
</dbReference>
<evidence type="ECO:0000256" key="4">
    <source>
        <dbReference type="ARBA" id="ARBA00023136"/>
    </source>
</evidence>
<dbReference type="InterPro" id="IPR017501">
    <property type="entry name" value="Phage_infect_YhgE_C"/>
</dbReference>
<dbReference type="Proteomes" id="UP000003111">
    <property type="component" value="Unassembled WGS sequence"/>
</dbReference>
<feature type="domain" description="ABC-2 type transporter transmembrane" evidence="6">
    <location>
        <begin position="92"/>
        <end position="277"/>
    </location>
</feature>
<evidence type="ECO:0000313" key="8">
    <source>
        <dbReference type="Proteomes" id="UP000003111"/>
    </source>
</evidence>
<feature type="non-terminal residue" evidence="7">
    <location>
        <position position="1"/>
    </location>
</feature>
<dbReference type="AlphaFoldDB" id="E2SEI3"/>
<keyword evidence="4 5" id="KW-0472">Membrane</keyword>
<name>E2SEI3_9ACTN</name>
<accession>E2SEI3</accession>
<dbReference type="PANTHER" id="PTHR43077:SF5">
    <property type="entry name" value="PHAGE INFECTION PROTEIN"/>
    <property type="match status" value="1"/>
</dbReference>
<dbReference type="RefSeq" id="WP_007077534.1">
    <property type="nucleotide sequence ID" value="NZ_CM001024.1"/>
</dbReference>
<organism evidence="7 8">
    <name type="scientific">Aeromicrobium marinum DSM 15272</name>
    <dbReference type="NCBI Taxonomy" id="585531"/>
    <lineage>
        <taxon>Bacteria</taxon>
        <taxon>Bacillati</taxon>
        <taxon>Actinomycetota</taxon>
        <taxon>Actinomycetes</taxon>
        <taxon>Propionibacteriales</taxon>
        <taxon>Nocardioidaceae</taxon>
        <taxon>Aeromicrobium</taxon>
    </lineage>
</organism>